<sequence length="221" mass="24896">MSTPEVLLTGDVQMNQSIIWNKRYSDAGEQYLFGTEPNRFLAHRAALFEKGRNALSVADGEGRNSVWLAEQGLEVTAIEISAVALEKARRLAAGRKVRIDFVQADMLAPGWPPAELQNSYDWVLGIFIQFVAPVWRERQFDVMKQLTRPGGRILLHGYTPKQHEYRTGGPSAIENLYTPEILREAFADWEIEELVEYEDDIAEGLGHKGRSALIGLVARKN</sequence>
<evidence type="ECO:0000313" key="2">
    <source>
        <dbReference type="EMBL" id="MBB4248293.1"/>
    </source>
</evidence>
<keyword evidence="2" id="KW-0808">Transferase</keyword>
<dbReference type="EMBL" id="JACIGE010000010">
    <property type="protein sequence ID" value="MBB4248293.1"/>
    <property type="molecule type" value="Genomic_DNA"/>
</dbReference>
<dbReference type="RefSeq" id="WP_322741729.1">
    <property type="nucleotide sequence ID" value="NZ_JACIGE010000010.1"/>
</dbReference>
<dbReference type="InterPro" id="IPR041698">
    <property type="entry name" value="Methyltransf_25"/>
</dbReference>
<name>A0A840G7G9_RHOTE</name>
<keyword evidence="3" id="KW-1185">Reference proteome</keyword>
<evidence type="ECO:0000259" key="1">
    <source>
        <dbReference type="Pfam" id="PF13649"/>
    </source>
</evidence>
<organism evidence="2 3">
    <name type="scientific">Rhodocyclus tenuis</name>
    <name type="common">Rhodospirillum tenue</name>
    <dbReference type="NCBI Taxonomy" id="1066"/>
    <lineage>
        <taxon>Bacteria</taxon>
        <taxon>Pseudomonadati</taxon>
        <taxon>Pseudomonadota</taxon>
        <taxon>Betaproteobacteria</taxon>
        <taxon>Rhodocyclales</taxon>
        <taxon>Rhodocyclaceae</taxon>
        <taxon>Rhodocyclus</taxon>
    </lineage>
</organism>
<dbReference type="Gene3D" id="3.40.50.150">
    <property type="entry name" value="Vaccinia Virus protein VP39"/>
    <property type="match status" value="1"/>
</dbReference>
<evidence type="ECO:0000313" key="3">
    <source>
        <dbReference type="Proteomes" id="UP000587070"/>
    </source>
</evidence>
<dbReference type="Proteomes" id="UP000587070">
    <property type="component" value="Unassembled WGS sequence"/>
</dbReference>
<proteinExistence type="predicted"/>
<accession>A0A840G7G9</accession>
<dbReference type="InterPro" id="IPR029063">
    <property type="entry name" value="SAM-dependent_MTases_sf"/>
</dbReference>
<dbReference type="AlphaFoldDB" id="A0A840G7G9"/>
<keyword evidence="2" id="KW-0489">Methyltransferase</keyword>
<protein>
    <submittedName>
        <fullName evidence="2">Cyclopropane fatty-acyl-phospholipid synthase-like methyltransferase</fullName>
    </submittedName>
</protein>
<dbReference type="SUPFAM" id="SSF53335">
    <property type="entry name" value="S-adenosyl-L-methionine-dependent methyltransferases"/>
    <property type="match status" value="1"/>
</dbReference>
<feature type="domain" description="Methyltransferase" evidence="1">
    <location>
        <begin position="55"/>
        <end position="151"/>
    </location>
</feature>
<dbReference type="Pfam" id="PF13649">
    <property type="entry name" value="Methyltransf_25"/>
    <property type="match status" value="1"/>
</dbReference>
<dbReference type="CDD" id="cd02440">
    <property type="entry name" value="AdoMet_MTases"/>
    <property type="match status" value="1"/>
</dbReference>
<dbReference type="GO" id="GO:0008168">
    <property type="term" value="F:methyltransferase activity"/>
    <property type="evidence" value="ECO:0007669"/>
    <property type="project" value="UniProtKB-KW"/>
</dbReference>
<comment type="caution">
    <text evidence="2">The sequence shown here is derived from an EMBL/GenBank/DDBJ whole genome shotgun (WGS) entry which is preliminary data.</text>
</comment>
<reference evidence="2 3" key="1">
    <citation type="submission" date="2020-08" db="EMBL/GenBank/DDBJ databases">
        <title>Genome sequencing of Purple Non-Sulfur Bacteria from various extreme environments.</title>
        <authorList>
            <person name="Mayer M."/>
        </authorList>
    </citation>
    <scope>NUCLEOTIDE SEQUENCE [LARGE SCALE GENOMIC DNA]</scope>
    <source>
        <strain evidence="2 3">2761</strain>
    </source>
</reference>
<gene>
    <name evidence="2" type="ORF">GGD90_002685</name>
</gene>
<dbReference type="GO" id="GO:0032259">
    <property type="term" value="P:methylation"/>
    <property type="evidence" value="ECO:0007669"/>
    <property type="project" value="UniProtKB-KW"/>
</dbReference>